<protein>
    <recommendedName>
        <fullName evidence="4">Carboxypeptidase regulatory-like domain-containing protein</fullName>
    </recommendedName>
</protein>
<dbReference type="KEGG" id="schv:BRCON_2591"/>
<accession>A0A2Z4YA72</accession>
<dbReference type="Proteomes" id="UP000262583">
    <property type="component" value="Chromosome"/>
</dbReference>
<dbReference type="EMBL" id="CP030759">
    <property type="protein sequence ID" value="AXA37333.1"/>
    <property type="molecule type" value="Genomic_DNA"/>
</dbReference>
<sequence length="606" mass="66251">MNTVFRTLIILVAAGLLAYVFARVLWRSPRSQVRETVRVSEQVSSSEVSLPKPTPSRAKDPRAVPSPQRVTASSAQAMRKAEEVTSPPTLAGQRLLKVRLQVPHQATLGAFEARIGIAEVEAEAAFDDVPQAIETLTNIRAWLPANVSSTDGRVAIVGPVEVPAAEAYDVLAWNHEARLYYYRRYHPPAEENTTTVLDVGELPPQPYTGVRMYVAGEAEFTTVRAIAERILPPDPEPASAILGLVRVMAPELGESLYNGEPIQLPIGMETVLAPLAPDAGLRLTFLSPADVESTPVEIALKEGEIVNVSLTLDELFPAGANATLTLHGRLIASDTREPLAGTTVRRPHGLGFDEWMTDAEGTFVIADLPMNSPVALEVVTTSGVSAQPRFPQLWRFEFSPPVATTGTVVQRTWEVPTLSWLVLDLGEWSTGGLRNLASSPYPIYFLERRHEESGRWRSVRSDHYLESEKEVSIAIEEPGTYRAGVALSPTALWYSEPVQVGKAATRAFRSRIQGEFPRSQSFLVEVQDAVTARPISDALVVVSGPHASLPPQRLRTNHRGIVEIQVANTTECALVAVAQGYEEREVTQHFGDPSNALVIKLLRKSE</sequence>
<gene>
    <name evidence="2" type="ORF">BRCON_2591</name>
</gene>
<evidence type="ECO:0000256" key="1">
    <source>
        <dbReference type="SAM" id="MobiDB-lite"/>
    </source>
</evidence>
<organism evidence="2 3">
    <name type="scientific">Sumerlaea chitinivorans</name>
    <dbReference type="NCBI Taxonomy" id="2250252"/>
    <lineage>
        <taxon>Bacteria</taxon>
        <taxon>Candidatus Sumerlaeota</taxon>
        <taxon>Candidatus Sumerlaeia</taxon>
        <taxon>Candidatus Sumerlaeales</taxon>
        <taxon>Candidatus Sumerlaeaceae</taxon>
        <taxon>Candidatus Sumerlaea</taxon>
    </lineage>
</organism>
<dbReference type="AlphaFoldDB" id="A0A2Z4YA72"/>
<reference evidence="2 3" key="1">
    <citation type="submission" date="2018-05" db="EMBL/GenBank/DDBJ databases">
        <title>A metagenomic window into the 2 km-deep terrestrial subsurface aquifer revealed taxonomically and functionally diverse microbial community comprising novel uncultured bacterial lineages.</title>
        <authorList>
            <person name="Kadnikov V.V."/>
            <person name="Mardanov A.V."/>
            <person name="Beletsky A.V."/>
            <person name="Banks D."/>
            <person name="Pimenov N.V."/>
            <person name="Frank Y.A."/>
            <person name="Karnachuk O.V."/>
            <person name="Ravin N.V."/>
        </authorList>
    </citation>
    <scope>NUCLEOTIDE SEQUENCE [LARGE SCALE GENOMIC DNA]</scope>
    <source>
        <strain evidence="2">BY</strain>
    </source>
</reference>
<evidence type="ECO:0008006" key="4">
    <source>
        <dbReference type="Google" id="ProtNLM"/>
    </source>
</evidence>
<feature type="region of interest" description="Disordered" evidence="1">
    <location>
        <begin position="42"/>
        <end position="84"/>
    </location>
</feature>
<evidence type="ECO:0000313" key="3">
    <source>
        <dbReference type="Proteomes" id="UP000262583"/>
    </source>
</evidence>
<name>A0A2Z4YA72_SUMC1</name>
<proteinExistence type="predicted"/>
<evidence type="ECO:0000313" key="2">
    <source>
        <dbReference type="EMBL" id="AXA37333.1"/>
    </source>
</evidence>